<dbReference type="InterPro" id="IPR006059">
    <property type="entry name" value="SBP"/>
</dbReference>
<comment type="similarity">
    <text evidence="1">Belongs to the bacterial solute-binding protein 1 family.</text>
</comment>
<evidence type="ECO:0000256" key="1">
    <source>
        <dbReference type="ARBA" id="ARBA00008520"/>
    </source>
</evidence>
<reference evidence="5" key="1">
    <citation type="journal article" date="2019" name="Int. J. Syst. Evol. Microbiol.">
        <title>The Global Catalogue of Microorganisms (GCM) 10K type strain sequencing project: providing services to taxonomists for standard genome sequencing and annotation.</title>
        <authorList>
            <consortium name="The Broad Institute Genomics Platform"/>
            <consortium name="The Broad Institute Genome Sequencing Center for Infectious Disease"/>
            <person name="Wu L."/>
            <person name="Ma J."/>
        </authorList>
    </citation>
    <scope>NUCLEOTIDE SEQUENCE [LARGE SCALE GENOMIC DNA]</scope>
    <source>
        <strain evidence="5">JCM 9371</strain>
    </source>
</reference>
<protein>
    <submittedName>
        <fullName evidence="4">ABC transporter substrate-binding protein</fullName>
    </submittedName>
</protein>
<evidence type="ECO:0000256" key="2">
    <source>
        <dbReference type="ARBA" id="ARBA00022448"/>
    </source>
</evidence>
<sequence length="404" mass="42520">MTVRFLAVLLLLVASVSACGSGDEKSVTVLASWTGPEADAFQSVLAQFEKDTGIEVDYTGTRDARAVLASELHNGHPPDTAVLANPGDLRSYAASGALRPVGGGAGSDLTTATGPDGARHPYGIVVKAAVKSLIWYNQAAIGPDLRARLAAQTGWDGFAKAAAEIGPKPWCLGFADTSNSGWPGTDWIEDLILHEAGPGPYDAWASGRLPWTSDEVRRAWQTFGSVIAASGTSDILLTGYGQAGTPMATDAQGCRLDHQGSFITAFYSQAGGSGFDFLPFPGGQAVEIGGDILGMFRDTPSARRLVAYLTTARAQQIWIKRRGSGAFSLNRDVPPGAYPDAVSQRIAQALTSAKVVRFDASDSMPTVMAAAFNHAVLEFVADPGRLDKILTALDKVRRTTTFPS</sequence>
<dbReference type="Proteomes" id="UP001597063">
    <property type="component" value="Unassembled WGS sequence"/>
</dbReference>
<dbReference type="PROSITE" id="PS51257">
    <property type="entry name" value="PROKAR_LIPOPROTEIN"/>
    <property type="match status" value="1"/>
</dbReference>
<name>A0ABW2XGG2_9ACTN</name>
<dbReference type="SUPFAM" id="SSF53850">
    <property type="entry name" value="Periplasmic binding protein-like II"/>
    <property type="match status" value="1"/>
</dbReference>
<keyword evidence="5" id="KW-1185">Reference proteome</keyword>
<evidence type="ECO:0000313" key="5">
    <source>
        <dbReference type="Proteomes" id="UP001597063"/>
    </source>
</evidence>
<accession>A0ABW2XGG2</accession>
<proteinExistence type="inferred from homology"/>
<evidence type="ECO:0000313" key="4">
    <source>
        <dbReference type="EMBL" id="MFD0683546.1"/>
    </source>
</evidence>
<dbReference type="EMBL" id="JBHTGP010000003">
    <property type="protein sequence ID" value="MFD0683546.1"/>
    <property type="molecule type" value="Genomic_DNA"/>
</dbReference>
<dbReference type="InterPro" id="IPR050490">
    <property type="entry name" value="Bact_solute-bd_prot1"/>
</dbReference>
<dbReference type="PANTHER" id="PTHR43649:SF29">
    <property type="entry name" value="OSMOPROTECTIVE COMPOUNDS-BINDING PROTEIN GGTB"/>
    <property type="match status" value="1"/>
</dbReference>
<dbReference type="PANTHER" id="PTHR43649">
    <property type="entry name" value="ARABINOSE-BINDING PROTEIN-RELATED"/>
    <property type="match status" value="1"/>
</dbReference>
<organism evidence="4 5">
    <name type="scientific">Actinomadura fibrosa</name>
    <dbReference type="NCBI Taxonomy" id="111802"/>
    <lineage>
        <taxon>Bacteria</taxon>
        <taxon>Bacillati</taxon>
        <taxon>Actinomycetota</taxon>
        <taxon>Actinomycetes</taxon>
        <taxon>Streptosporangiales</taxon>
        <taxon>Thermomonosporaceae</taxon>
        <taxon>Actinomadura</taxon>
    </lineage>
</organism>
<comment type="caution">
    <text evidence="4">The sequence shown here is derived from an EMBL/GenBank/DDBJ whole genome shotgun (WGS) entry which is preliminary data.</text>
</comment>
<gene>
    <name evidence="4" type="ORF">ACFQZM_03460</name>
</gene>
<feature type="signal peptide" evidence="3">
    <location>
        <begin position="1"/>
        <end position="20"/>
    </location>
</feature>
<feature type="chain" id="PRO_5045339268" evidence="3">
    <location>
        <begin position="21"/>
        <end position="404"/>
    </location>
</feature>
<keyword evidence="2" id="KW-0813">Transport</keyword>
<evidence type="ECO:0000256" key="3">
    <source>
        <dbReference type="SAM" id="SignalP"/>
    </source>
</evidence>
<dbReference type="Pfam" id="PF01547">
    <property type="entry name" value="SBP_bac_1"/>
    <property type="match status" value="1"/>
</dbReference>
<dbReference type="RefSeq" id="WP_131759217.1">
    <property type="nucleotide sequence ID" value="NZ_CAACUY010000071.1"/>
</dbReference>
<dbReference type="Gene3D" id="3.40.190.10">
    <property type="entry name" value="Periplasmic binding protein-like II"/>
    <property type="match status" value="2"/>
</dbReference>
<keyword evidence="3" id="KW-0732">Signal</keyword>